<dbReference type="RefSeq" id="WP_091632257.1">
    <property type="nucleotide sequence ID" value="NZ_FNYW01000002.1"/>
</dbReference>
<dbReference type="InterPro" id="IPR006027">
    <property type="entry name" value="NusB_RsmB_TIM44"/>
</dbReference>
<dbReference type="Gene3D" id="1.10.940.10">
    <property type="entry name" value="NusB-like"/>
    <property type="match status" value="1"/>
</dbReference>
<keyword evidence="5 6" id="KW-0804">Transcription</keyword>
<keyword evidence="9" id="KW-1185">Reference proteome</keyword>
<evidence type="ECO:0000313" key="9">
    <source>
        <dbReference type="Proteomes" id="UP000198564"/>
    </source>
</evidence>
<dbReference type="OrthoDB" id="9811381at2"/>
<dbReference type="GO" id="GO:0006353">
    <property type="term" value="P:DNA-templated transcription termination"/>
    <property type="evidence" value="ECO:0007669"/>
    <property type="project" value="UniProtKB-UniRule"/>
</dbReference>
<protein>
    <recommendedName>
        <fullName evidence="6">Transcription antitermination protein NusB</fullName>
    </recommendedName>
    <alternativeName>
        <fullName evidence="6">Antitermination factor NusB</fullName>
    </alternativeName>
</protein>
<dbReference type="InterPro" id="IPR011605">
    <property type="entry name" value="NusB_fam"/>
</dbReference>
<dbReference type="SUPFAM" id="SSF48013">
    <property type="entry name" value="NusB-like"/>
    <property type="match status" value="1"/>
</dbReference>
<comment type="function">
    <text evidence="6">Involved in transcription antitermination. Required for transcription of ribosomal RNA (rRNA) genes. Binds specifically to the boxA antiterminator sequence of the ribosomal RNA (rrn) operons.</text>
</comment>
<dbReference type="Pfam" id="PF01029">
    <property type="entry name" value="NusB"/>
    <property type="match status" value="1"/>
</dbReference>
<comment type="similarity">
    <text evidence="1 6">Belongs to the NusB family.</text>
</comment>
<evidence type="ECO:0000256" key="5">
    <source>
        <dbReference type="ARBA" id="ARBA00023163"/>
    </source>
</evidence>
<evidence type="ECO:0000259" key="7">
    <source>
        <dbReference type="Pfam" id="PF01029"/>
    </source>
</evidence>
<dbReference type="GO" id="GO:0003723">
    <property type="term" value="F:RNA binding"/>
    <property type="evidence" value="ECO:0007669"/>
    <property type="project" value="UniProtKB-UniRule"/>
</dbReference>
<dbReference type="AlphaFoldDB" id="A0A1H6RA54"/>
<dbReference type="GO" id="GO:0005829">
    <property type="term" value="C:cytosol"/>
    <property type="evidence" value="ECO:0007669"/>
    <property type="project" value="TreeGrafter"/>
</dbReference>
<accession>A0A1H6RA54</accession>
<dbReference type="NCBIfam" id="TIGR01951">
    <property type="entry name" value="nusB"/>
    <property type="match status" value="1"/>
</dbReference>
<dbReference type="EMBL" id="FNYW01000002">
    <property type="protein sequence ID" value="SEI52699.1"/>
    <property type="molecule type" value="Genomic_DNA"/>
</dbReference>
<dbReference type="PANTHER" id="PTHR11078">
    <property type="entry name" value="N UTILIZATION SUBSTANCE PROTEIN B-RELATED"/>
    <property type="match status" value="1"/>
</dbReference>
<evidence type="ECO:0000313" key="8">
    <source>
        <dbReference type="EMBL" id="SEI52699.1"/>
    </source>
</evidence>
<dbReference type="InterPro" id="IPR035926">
    <property type="entry name" value="NusB-like_sf"/>
</dbReference>
<sequence>MTTVRRVIREKAFQSLFQLTTHEELATDEAIKLALESTLSHEDSRTMEEAMADVLPENKNKNKIITDALTYLKILVTGALEHQEEIDQTISKHLKKWSINRLERTNLSLLRLATYELLYQPDVDKRIVMNEAIEMAKTFNDDKSSKFINGVLQSIIDNK</sequence>
<keyword evidence="3 6" id="KW-0694">RNA-binding</keyword>
<keyword evidence="4 6" id="KW-0805">Transcription regulation</keyword>
<dbReference type="GO" id="GO:0031564">
    <property type="term" value="P:transcription antitermination"/>
    <property type="evidence" value="ECO:0007669"/>
    <property type="project" value="UniProtKB-KW"/>
</dbReference>
<keyword evidence="2 6" id="KW-0889">Transcription antitermination</keyword>
<dbReference type="HAMAP" id="MF_00073">
    <property type="entry name" value="NusB"/>
    <property type="match status" value="1"/>
</dbReference>
<feature type="domain" description="NusB/RsmB/TIM44" evidence="7">
    <location>
        <begin position="9"/>
        <end position="156"/>
    </location>
</feature>
<reference evidence="9" key="1">
    <citation type="submission" date="2016-10" db="EMBL/GenBank/DDBJ databases">
        <authorList>
            <person name="Varghese N."/>
            <person name="Submissions S."/>
        </authorList>
    </citation>
    <scope>NUCLEOTIDE SEQUENCE [LARGE SCALE GENOMIC DNA]</scope>
    <source>
        <strain evidence="9">DSM 25751</strain>
    </source>
</reference>
<organism evidence="8 9">
    <name type="scientific">Alkalibacterium gilvum</name>
    <dbReference type="NCBI Taxonomy" id="1130080"/>
    <lineage>
        <taxon>Bacteria</taxon>
        <taxon>Bacillati</taxon>
        <taxon>Bacillota</taxon>
        <taxon>Bacilli</taxon>
        <taxon>Lactobacillales</taxon>
        <taxon>Carnobacteriaceae</taxon>
        <taxon>Alkalibacterium</taxon>
    </lineage>
</organism>
<evidence type="ECO:0000256" key="3">
    <source>
        <dbReference type="ARBA" id="ARBA00022884"/>
    </source>
</evidence>
<evidence type="ECO:0000256" key="6">
    <source>
        <dbReference type="HAMAP-Rule" id="MF_00073"/>
    </source>
</evidence>
<name>A0A1H6RA54_9LACT</name>
<dbReference type="Proteomes" id="UP000198564">
    <property type="component" value="Unassembled WGS sequence"/>
</dbReference>
<proteinExistence type="inferred from homology"/>
<evidence type="ECO:0000256" key="2">
    <source>
        <dbReference type="ARBA" id="ARBA00022814"/>
    </source>
</evidence>
<dbReference type="PANTHER" id="PTHR11078:SF3">
    <property type="entry name" value="ANTITERMINATION NUSB DOMAIN-CONTAINING PROTEIN"/>
    <property type="match status" value="1"/>
</dbReference>
<gene>
    <name evidence="6" type="primary">nusB</name>
    <name evidence="8" type="ORF">SAMN04488113_10271</name>
</gene>
<dbReference type="STRING" id="1130080.SAMN04488113_10271"/>
<evidence type="ECO:0000256" key="1">
    <source>
        <dbReference type="ARBA" id="ARBA00005952"/>
    </source>
</evidence>
<evidence type="ECO:0000256" key="4">
    <source>
        <dbReference type="ARBA" id="ARBA00023015"/>
    </source>
</evidence>